<evidence type="ECO:0000256" key="4">
    <source>
        <dbReference type="ARBA" id="ARBA00022475"/>
    </source>
</evidence>
<dbReference type="InterPro" id="IPR036890">
    <property type="entry name" value="HATPase_C_sf"/>
</dbReference>
<keyword evidence="5" id="KW-0597">Phosphoprotein</keyword>
<dbReference type="InterPro" id="IPR005467">
    <property type="entry name" value="His_kinase_dom"/>
</dbReference>
<evidence type="ECO:0000256" key="10">
    <source>
        <dbReference type="ARBA" id="ARBA00023012"/>
    </source>
</evidence>
<evidence type="ECO:0000256" key="3">
    <source>
        <dbReference type="ARBA" id="ARBA00012438"/>
    </source>
</evidence>
<keyword evidence="12" id="KW-1133">Transmembrane helix</keyword>
<dbReference type="InterPro" id="IPR050398">
    <property type="entry name" value="HssS/ArlS-like"/>
</dbReference>
<feature type="transmembrane region" description="Helical" evidence="12">
    <location>
        <begin position="160"/>
        <end position="180"/>
    </location>
</feature>
<evidence type="ECO:0000256" key="8">
    <source>
        <dbReference type="ARBA" id="ARBA00022777"/>
    </source>
</evidence>
<evidence type="ECO:0000256" key="7">
    <source>
        <dbReference type="ARBA" id="ARBA00022741"/>
    </source>
</evidence>
<keyword evidence="9" id="KW-0067">ATP-binding</keyword>
<dbReference type="GO" id="GO:0005886">
    <property type="term" value="C:plasma membrane"/>
    <property type="evidence" value="ECO:0007669"/>
    <property type="project" value="UniProtKB-SubCell"/>
</dbReference>
<evidence type="ECO:0000256" key="2">
    <source>
        <dbReference type="ARBA" id="ARBA00004651"/>
    </source>
</evidence>
<dbReference type="Gene3D" id="3.30.565.10">
    <property type="entry name" value="Histidine kinase-like ATPase, C-terminal domain"/>
    <property type="match status" value="1"/>
</dbReference>
<dbReference type="EC" id="2.7.13.3" evidence="3"/>
<feature type="transmembrane region" description="Helical" evidence="12">
    <location>
        <begin position="123"/>
        <end position="148"/>
    </location>
</feature>
<dbReference type="PANTHER" id="PTHR45528">
    <property type="entry name" value="SENSOR HISTIDINE KINASE CPXA"/>
    <property type="match status" value="1"/>
</dbReference>
<name>A0AAJ1WTE0_9BACL</name>
<keyword evidence="6" id="KW-0808">Transferase</keyword>
<evidence type="ECO:0000313" key="14">
    <source>
        <dbReference type="EMBL" id="MDQ0417943.1"/>
    </source>
</evidence>
<evidence type="ECO:0000256" key="9">
    <source>
        <dbReference type="ARBA" id="ARBA00022840"/>
    </source>
</evidence>
<accession>A0AAJ1WTE0</accession>
<keyword evidence="8 14" id="KW-0418">Kinase</keyword>
<dbReference type="Proteomes" id="UP001238450">
    <property type="component" value="Unassembled WGS sequence"/>
</dbReference>
<dbReference type="AlphaFoldDB" id="A0AAJ1WTE0"/>
<sequence>MLFLVILIWIVGILILFADFRNASARWASATLFCGGSGGLSAVIDDQMKPLFESNSDVFQYLLLAGNITSFVSHYLTPYAFILFGFMYSEFVPKKYIWILQFFLFIPIVGMLMFYPVHPVFVIPYYLTSFWVVPYILFGVILLTWSYIREKNPFMKRSRFFTCLGFIPIMLNAVTTSYFLRIIGIEEGWRYNYWATLFLFGVFIISLFRFGFIGARLRVRRQSLNYSIQQLITETSMINHRVRNELEKIKLYSDKIKKYAVITNQENLQSDIDVVFQVQEKMQNTMMRIQQQTKDQGLHLSENRVLDMVRKSLHQLEIKLKSTNIEIVSQCSNHSLTMLCDCLLVEETICNIISNAIEAMPCGGKLTIQVDETRKDIILIIKDTGIGISKVRIFHGF</sequence>
<dbReference type="InterPro" id="IPR003594">
    <property type="entry name" value="HATPase_dom"/>
</dbReference>
<proteinExistence type="predicted"/>
<comment type="caution">
    <text evidence="14">The sequence shown here is derived from an EMBL/GenBank/DDBJ whole genome shotgun (WGS) entry which is preliminary data.</text>
</comment>
<comment type="catalytic activity">
    <reaction evidence="1">
        <text>ATP + protein L-histidine = ADP + protein N-phospho-L-histidine.</text>
        <dbReference type="EC" id="2.7.13.3"/>
    </reaction>
</comment>
<feature type="domain" description="Histidine kinase" evidence="13">
    <location>
        <begin position="237"/>
        <end position="397"/>
    </location>
</feature>
<evidence type="ECO:0000256" key="1">
    <source>
        <dbReference type="ARBA" id="ARBA00000085"/>
    </source>
</evidence>
<feature type="transmembrane region" description="Helical" evidence="12">
    <location>
        <begin position="96"/>
        <end position="117"/>
    </location>
</feature>
<evidence type="ECO:0000259" key="13">
    <source>
        <dbReference type="PROSITE" id="PS50109"/>
    </source>
</evidence>
<feature type="transmembrane region" description="Helical" evidence="12">
    <location>
        <begin position="58"/>
        <end position="84"/>
    </location>
</feature>
<evidence type="ECO:0000256" key="12">
    <source>
        <dbReference type="SAM" id="Phobius"/>
    </source>
</evidence>
<dbReference type="PANTHER" id="PTHR45528:SF1">
    <property type="entry name" value="SENSOR HISTIDINE KINASE CPXA"/>
    <property type="match status" value="1"/>
</dbReference>
<keyword evidence="10" id="KW-0902">Two-component regulatory system</keyword>
<dbReference type="EMBL" id="JAUSUV010000008">
    <property type="protein sequence ID" value="MDQ0417943.1"/>
    <property type="molecule type" value="Genomic_DNA"/>
</dbReference>
<evidence type="ECO:0000256" key="6">
    <source>
        <dbReference type="ARBA" id="ARBA00022679"/>
    </source>
</evidence>
<reference evidence="14 15" key="1">
    <citation type="submission" date="2023-07" db="EMBL/GenBank/DDBJ databases">
        <title>Genomic Encyclopedia of Type Strains, Phase IV (KMG-IV): sequencing the most valuable type-strain genomes for metagenomic binning, comparative biology and taxonomic classification.</title>
        <authorList>
            <person name="Goeker M."/>
        </authorList>
    </citation>
    <scope>NUCLEOTIDE SEQUENCE [LARGE SCALE GENOMIC DNA]</scope>
    <source>
        <strain evidence="14 15">DSM 46876</strain>
    </source>
</reference>
<gene>
    <name evidence="14" type="ORF">J2Z48_002127</name>
</gene>
<organism evidence="14 15">
    <name type="scientific">Croceifilum oryzae</name>
    <dbReference type="NCBI Taxonomy" id="1553429"/>
    <lineage>
        <taxon>Bacteria</taxon>
        <taxon>Bacillati</taxon>
        <taxon>Bacillota</taxon>
        <taxon>Bacilli</taxon>
        <taxon>Bacillales</taxon>
        <taxon>Thermoactinomycetaceae</taxon>
        <taxon>Croceifilum</taxon>
    </lineage>
</organism>
<keyword evidence="4" id="KW-1003">Cell membrane</keyword>
<evidence type="ECO:0000256" key="11">
    <source>
        <dbReference type="ARBA" id="ARBA00023136"/>
    </source>
</evidence>
<dbReference type="SUPFAM" id="SSF55874">
    <property type="entry name" value="ATPase domain of HSP90 chaperone/DNA topoisomerase II/histidine kinase"/>
    <property type="match status" value="1"/>
</dbReference>
<keyword evidence="11 12" id="KW-0472">Membrane</keyword>
<dbReference type="GO" id="GO:0005524">
    <property type="term" value="F:ATP binding"/>
    <property type="evidence" value="ECO:0007669"/>
    <property type="project" value="UniProtKB-KW"/>
</dbReference>
<evidence type="ECO:0000256" key="5">
    <source>
        <dbReference type="ARBA" id="ARBA00022553"/>
    </source>
</evidence>
<feature type="transmembrane region" description="Helical" evidence="12">
    <location>
        <begin position="192"/>
        <end position="212"/>
    </location>
</feature>
<keyword evidence="12" id="KW-0812">Transmembrane</keyword>
<comment type="subcellular location">
    <subcellularLocation>
        <location evidence="2">Cell membrane</location>
        <topology evidence="2">Multi-pass membrane protein</topology>
    </subcellularLocation>
</comment>
<protein>
    <recommendedName>
        <fullName evidence="3">histidine kinase</fullName>
        <ecNumber evidence="3">2.7.13.3</ecNumber>
    </recommendedName>
</protein>
<dbReference type="PROSITE" id="PS50109">
    <property type="entry name" value="HIS_KIN"/>
    <property type="match status" value="1"/>
</dbReference>
<keyword evidence="15" id="KW-1185">Reference proteome</keyword>
<evidence type="ECO:0000313" key="15">
    <source>
        <dbReference type="Proteomes" id="UP001238450"/>
    </source>
</evidence>
<dbReference type="RefSeq" id="WP_307253275.1">
    <property type="nucleotide sequence ID" value="NZ_JAUSUV010000008.1"/>
</dbReference>
<dbReference type="Pfam" id="PF02518">
    <property type="entry name" value="HATPase_c"/>
    <property type="match status" value="1"/>
</dbReference>
<dbReference type="GO" id="GO:0000160">
    <property type="term" value="P:phosphorelay signal transduction system"/>
    <property type="evidence" value="ECO:0007669"/>
    <property type="project" value="UniProtKB-KW"/>
</dbReference>
<dbReference type="GO" id="GO:0004673">
    <property type="term" value="F:protein histidine kinase activity"/>
    <property type="evidence" value="ECO:0007669"/>
    <property type="project" value="UniProtKB-EC"/>
</dbReference>
<keyword evidence="7" id="KW-0547">Nucleotide-binding</keyword>